<dbReference type="AlphaFoldDB" id="A0A2G5K6J7"/>
<organism evidence="3 4">
    <name type="scientific">Paramylibacter kogurei</name>
    <dbReference type="NCBI Taxonomy" id="1889778"/>
    <lineage>
        <taxon>Bacteria</taxon>
        <taxon>Pseudomonadati</taxon>
        <taxon>Pseudomonadota</taxon>
        <taxon>Alphaproteobacteria</taxon>
        <taxon>Rhodobacterales</taxon>
        <taxon>Paracoccaceae</taxon>
        <taxon>Paramylibacter</taxon>
    </lineage>
</organism>
<dbReference type="OrthoDB" id="4519042at2"/>
<evidence type="ECO:0000313" key="3">
    <source>
        <dbReference type="EMBL" id="PIB25167.1"/>
    </source>
</evidence>
<reference evidence="3 4" key="1">
    <citation type="submission" date="2016-08" db="EMBL/GenBank/DDBJ databases">
        <title>Draft genome of Amylibacter sp. strain 4G11.</title>
        <authorList>
            <person name="Wong S.-K."/>
            <person name="Hamasaki K."/>
            <person name="Yoshizawa S."/>
        </authorList>
    </citation>
    <scope>NUCLEOTIDE SEQUENCE [LARGE SCALE GENOMIC DNA]</scope>
    <source>
        <strain evidence="3 4">4G11</strain>
    </source>
</reference>
<sequence length="432" mass="47603">MTEFLDTLSDNALASLPWMFDFWALEHQVPPVGDWATWVILGGRGAGKTRAGAEWVRAQVEGAKAHDPGRCSRVALIGETIDQTREVMVFGDSGIMACSPPDRRPEWIASRKQLIWPNGATAQIVSAYDPESLRGPQFDCAWLDELAKWKKARETWDMLQFTLRLGDRPQQLVTTTPKNMALLKQILDARDTVVTRAPTTANRVNLAPSFLQKVVADYAGSRLGRQELDGELLEDFEGALWKLSMFDASRVEETPVLDRIVVAVDPPATSGKSSDACGIIVAGVCNQGAPQDWKAYVLADLSVHSASPNQWAQVAIDAFHDFGADRVVAEVNMGGEMVESVLRQQAAFLPYRGVRATRGKLARAEPVSTLYEQGRVHHRGAFKALEDQMCQMTQSGFQGSGSPDRVDALVWALTDLMVEPSNVYQNPKIRPL</sequence>
<proteinExistence type="predicted"/>
<feature type="domain" description="Terminase large subunit gp17-like C-terminal" evidence="2">
    <location>
        <begin position="263"/>
        <end position="414"/>
    </location>
</feature>
<evidence type="ECO:0000313" key="4">
    <source>
        <dbReference type="Proteomes" id="UP000231516"/>
    </source>
</evidence>
<protein>
    <submittedName>
        <fullName evidence="3">ATP-binding protein</fullName>
    </submittedName>
</protein>
<dbReference type="InterPro" id="IPR027417">
    <property type="entry name" value="P-loop_NTPase"/>
</dbReference>
<dbReference type="Pfam" id="PF03237">
    <property type="entry name" value="Terminase_6N"/>
    <property type="match status" value="1"/>
</dbReference>
<dbReference type="InterPro" id="IPR035421">
    <property type="entry name" value="Terminase_6C"/>
</dbReference>
<evidence type="ECO:0000259" key="2">
    <source>
        <dbReference type="Pfam" id="PF17289"/>
    </source>
</evidence>
<keyword evidence="1" id="KW-1188">Viral release from host cell</keyword>
<dbReference type="Gene3D" id="3.40.50.300">
    <property type="entry name" value="P-loop containing nucleotide triphosphate hydrolases"/>
    <property type="match status" value="1"/>
</dbReference>
<accession>A0A2G5K6J7</accession>
<dbReference type="EMBL" id="MDGM01000012">
    <property type="protein sequence ID" value="PIB25167.1"/>
    <property type="molecule type" value="Genomic_DNA"/>
</dbReference>
<gene>
    <name evidence="3" type="ORF">BFP76_07405</name>
</gene>
<dbReference type="Proteomes" id="UP000231516">
    <property type="component" value="Unassembled WGS sequence"/>
</dbReference>
<evidence type="ECO:0000256" key="1">
    <source>
        <dbReference type="ARBA" id="ARBA00022612"/>
    </source>
</evidence>
<name>A0A2G5K6J7_9RHOB</name>
<keyword evidence="3" id="KW-0547">Nucleotide-binding</keyword>
<comment type="caution">
    <text evidence="3">The sequence shown here is derived from an EMBL/GenBank/DDBJ whole genome shotgun (WGS) entry which is preliminary data.</text>
</comment>
<keyword evidence="4" id="KW-1185">Reference proteome</keyword>
<keyword evidence="3" id="KW-0067">ATP-binding</keyword>
<dbReference type="Pfam" id="PF17289">
    <property type="entry name" value="Terminase_6C"/>
    <property type="match status" value="1"/>
</dbReference>
<dbReference type="GO" id="GO:0005524">
    <property type="term" value="F:ATP binding"/>
    <property type="evidence" value="ECO:0007669"/>
    <property type="project" value="UniProtKB-KW"/>
</dbReference>
<dbReference type="Gene3D" id="3.30.420.240">
    <property type="match status" value="1"/>
</dbReference>